<accession>A0A090M371</accession>
<protein>
    <submittedName>
        <fullName evidence="1">NUDIX hydrolase domain-like</fullName>
    </submittedName>
</protein>
<name>A0A090M371_OSTTA</name>
<reference evidence="2" key="1">
    <citation type="journal article" date="2006" name="Proc. Natl. Acad. Sci. U.S.A.">
        <title>Genome analysis of the smallest free-living eukaryote Ostreococcus tauri unveils many unique features.</title>
        <authorList>
            <person name="Derelle E."/>
            <person name="Ferraz C."/>
            <person name="Rombauts S."/>
            <person name="Rouze P."/>
            <person name="Worden A.Z."/>
            <person name="Robbens S."/>
            <person name="Partensky F."/>
            <person name="Degroeve S."/>
            <person name="Echeynie S."/>
            <person name="Cooke R."/>
            <person name="Saeys Y."/>
            <person name="Wuyts J."/>
            <person name="Jabbari K."/>
            <person name="Bowler C."/>
            <person name="Panaud O."/>
            <person name="Piegu B."/>
            <person name="Ball S.G."/>
            <person name="Ral J.-P."/>
            <person name="Bouget F.-Y."/>
            <person name="Piganeau G."/>
            <person name="De Baets B."/>
            <person name="Picard A."/>
            <person name="Delseny M."/>
            <person name="Demaille J."/>
            <person name="Van de Peer Y."/>
            <person name="Moreau H."/>
        </authorList>
    </citation>
    <scope>NUCLEOTIDE SEQUENCE [LARGE SCALE GENOMIC DNA]</scope>
    <source>
        <strain evidence="2">OTTH 0595 / CCAP 157/2 / RCC745</strain>
    </source>
</reference>
<comment type="caution">
    <text evidence="1">The sequence shown here is derived from an EMBL/GenBank/DDBJ whole genome shotgun (WGS) entry which is preliminary data.</text>
</comment>
<dbReference type="AlphaFoldDB" id="A0A090M371"/>
<reference evidence="1 2" key="2">
    <citation type="journal article" date="2014" name="BMC Genomics">
        <title>An improved genome of the model marine alga Ostreococcus tauri unfolds by assessing Illumina de novo assemblies.</title>
        <authorList>
            <person name="Blanc-Mathieu R."/>
            <person name="Verhelst B."/>
            <person name="Derelle E."/>
            <person name="Rombauts S."/>
            <person name="Bouget F.Y."/>
            <person name="Carre I."/>
            <person name="Chateau A."/>
            <person name="Eyre-Walker A."/>
            <person name="Grimsley N."/>
            <person name="Moreau H."/>
            <person name="Piegu B."/>
            <person name="Rivals E."/>
            <person name="Schackwitz W."/>
            <person name="Van de Peer Y."/>
            <person name="Piganeau G."/>
        </authorList>
    </citation>
    <scope>NUCLEOTIDE SEQUENCE [LARGE SCALE GENOMIC DNA]</scope>
    <source>
        <strain evidence="2">OTTH 0595 / CCAP 157/2 / RCC745</strain>
    </source>
</reference>
<dbReference type="Gene3D" id="3.90.79.10">
    <property type="entry name" value="Nucleoside Triphosphate Pyrophosphohydrolase"/>
    <property type="match status" value="1"/>
</dbReference>
<keyword evidence="2" id="KW-1185">Reference proteome</keyword>
<dbReference type="InParanoid" id="A0A090M371"/>
<sequence>MRSSASEHRAALRDGEIVRETVVHERYFTVYDRLVEFQSDDGSTTKRFAYDVVGHPKSAFAFVCVAPFHDREVTSSGEPEFTVVREYAQGSNAECVVLPSGCYEPGKHATMEEVAVDELRQESRIAGGELFRLIERDNPGLLETKWCRNRLFPFLSVDGVACGDGEECGRDDEEFNMTHERVTVRELKKLMYSGEMMMPSVVTAQLAIDKLLAMGRLKPEDLV</sequence>
<dbReference type="OrthoDB" id="185493at2759"/>
<evidence type="ECO:0000313" key="2">
    <source>
        <dbReference type="Proteomes" id="UP000009170"/>
    </source>
</evidence>
<dbReference type="KEGG" id="ota:OT_ostta03g02550"/>
<evidence type="ECO:0000313" key="1">
    <source>
        <dbReference type="EMBL" id="CEF97117.1"/>
    </source>
</evidence>
<gene>
    <name evidence="1" type="ORF">OT_ostta03g02550</name>
</gene>
<dbReference type="Proteomes" id="UP000009170">
    <property type="component" value="Unassembled WGS sequence"/>
</dbReference>
<dbReference type="GeneID" id="34945677"/>
<dbReference type="RefSeq" id="XP_022838496.1">
    <property type="nucleotide sequence ID" value="XM_022984767.1"/>
</dbReference>
<dbReference type="GO" id="GO:0016787">
    <property type="term" value="F:hydrolase activity"/>
    <property type="evidence" value="ECO:0007669"/>
    <property type="project" value="UniProtKB-KW"/>
</dbReference>
<organism evidence="1 2">
    <name type="scientific">Ostreococcus tauri</name>
    <name type="common">Marine green alga</name>
    <dbReference type="NCBI Taxonomy" id="70448"/>
    <lineage>
        <taxon>Eukaryota</taxon>
        <taxon>Viridiplantae</taxon>
        <taxon>Chlorophyta</taxon>
        <taxon>Mamiellophyceae</taxon>
        <taxon>Mamiellales</taxon>
        <taxon>Bathycoccaceae</taxon>
        <taxon>Ostreococcus</taxon>
    </lineage>
</organism>
<proteinExistence type="predicted"/>
<dbReference type="EMBL" id="CAID01000003">
    <property type="protein sequence ID" value="CEF97117.1"/>
    <property type="molecule type" value="Genomic_DNA"/>
</dbReference>